<dbReference type="GO" id="GO:0000162">
    <property type="term" value="P:L-tryptophan biosynthetic process"/>
    <property type="evidence" value="ECO:0007669"/>
    <property type="project" value="UniProtKB-KW"/>
</dbReference>
<evidence type="ECO:0000313" key="8">
    <source>
        <dbReference type="Proteomes" id="UP000315636"/>
    </source>
</evidence>
<gene>
    <name evidence="7" type="ORF">SAMN06264849_102462</name>
</gene>
<dbReference type="InterPro" id="IPR036320">
    <property type="entry name" value="Glycosyl_Trfase_fam3_N_dom_sf"/>
</dbReference>
<evidence type="ECO:0000256" key="2">
    <source>
        <dbReference type="ARBA" id="ARBA00022679"/>
    </source>
</evidence>
<dbReference type="GO" id="GO:0005829">
    <property type="term" value="C:cytosol"/>
    <property type="evidence" value="ECO:0007669"/>
    <property type="project" value="TreeGrafter"/>
</dbReference>
<dbReference type="GO" id="GO:0004048">
    <property type="term" value="F:anthranilate phosphoribosyltransferase activity"/>
    <property type="evidence" value="ECO:0007669"/>
    <property type="project" value="InterPro"/>
</dbReference>
<dbReference type="Gene3D" id="3.40.1030.10">
    <property type="entry name" value="Nucleoside phosphorylase/phosphoribosyltransferase catalytic domain"/>
    <property type="match status" value="1"/>
</dbReference>
<dbReference type="Pfam" id="PF02885">
    <property type="entry name" value="Glycos_trans_3N"/>
    <property type="match status" value="1"/>
</dbReference>
<dbReference type="InterPro" id="IPR005940">
    <property type="entry name" value="Anthranilate_Pribosyl_Tfrase"/>
</dbReference>
<keyword evidence="4" id="KW-0057">Aromatic amino acid biosynthesis</keyword>
<dbReference type="Pfam" id="PF00591">
    <property type="entry name" value="Glycos_transf_3"/>
    <property type="match status" value="1"/>
</dbReference>
<dbReference type="Proteomes" id="UP000315636">
    <property type="component" value="Unassembled WGS sequence"/>
</dbReference>
<evidence type="ECO:0000256" key="1">
    <source>
        <dbReference type="ARBA" id="ARBA00022676"/>
    </source>
</evidence>
<dbReference type="InterPro" id="IPR017459">
    <property type="entry name" value="Glycosyl_Trfase_fam3_N_dom"/>
</dbReference>
<keyword evidence="3" id="KW-0028">Amino-acid biosynthesis</keyword>
<sequence length="341" mass="38093">MFNLLKEVGRGKKGAKDLSYDQALQGAEWILDGQSTPAQTGAFFMAERIKMETAEEILAFVHACQDRSLQYSIDSGLDCAGPYDGRRKSFMATLPVAFVLTACGLPVTLHGSATLPPKRGVTLINILEALGVSINQVAPEILQRGADHTGFLFVPTEKWCPPLHTLRPIREEIGVRTVLNTVEKLLRFSNASYMAVGVFHMTAFKKMISLLTRLGIQQGVVIQGMEGSEDVYVNRTTRTHLLRKGKSESLMIDPKVLGLYSEMPEVQWTTDLQAQTVWEVLRGRPSPYRNMVLLNSALRLWIIDYVSSLEEGVERAATILDQGLALQQFEKWRQIILQKTD</sequence>
<dbReference type="SUPFAM" id="SSF47648">
    <property type="entry name" value="Nucleoside phosphorylase/phosphoribosyltransferase N-terminal domain"/>
    <property type="match status" value="1"/>
</dbReference>
<keyword evidence="1 7" id="KW-0328">Glycosyltransferase</keyword>
<evidence type="ECO:0000259" key="6">
    <source>
        <dbReference type="Pfam" id="PF02885"/>
    </source>
</evidence>
<protein>
    <submittedName>
        <fullName evidence="7">Anthranilate phosphoribosyltransferase</fullName>
    </submittedName>
</protein>
<keyword evidence="2 7" id="KW-0808">Transferase</keyword>
<evidence type="ECO:0000259" key="5">
    <source>
        <dbReference type="Pfam" id="PF00591"/>
    </source>
</evidence>
<dbReference type="SUPFAM" id="SSF52418">
    <property type="entry name" value="Nucleoside phosphorylase/phosphoribosyltransferase catalytic domain"/>
    <property type="match status" value="1"/>
</dbReference>
<organism evidence="7 8">
    <name type="scientific">Melghirimyces algeriensis</name>
    <dbReference type="NCBI Taxonomy" id="910412"/>
    <lineage>
        <taxon>Bacteria</taxon>
        <taxon>Bacillati</taxon>
        <taxon>Bacillota</taxon>
        <taxon>Bacilli</taxon>
        <taxon>Bacillales</taxon>
        <taxon>Thermoactinomycetaceae</taxon>
        <taxon>Melghirimyces</taxon>
    </lineage>
</organism>
<name>A0A521BV11_9BACL</name>
<evidence type="ECO:0000256" key="4">
    <source>
        <dbReference type="ARBA" id="ARBA00023141"/>
    </source>
</evidence>
<evidence type="ECO:0000313" key="7">
    <source>
        <dbReference type="EMBL" id="SMO50996.1"/>
    </source>
</evidence>
<keyword evidence="3" id="KW-0822">Tryptophan biosynthesis</keyword>
<evidence type="ECO:0000256" key="3">
    <source>
        <dbReference type="ARBA" id="ARBA00022822"/>
    </source>
</evidence>
<dbReference type="RefSeq" id="WP_185956051.1">
    <property type="nucleotide sequence ID" value="NZ_FXTI01000002.1"/>
</dbReference>
<dbReference type="EMBL" id="FXTI01000002">
    <property type="protein sequence ID" value="SMO50996.1"/>
    <property type="molecule type" value="Genomic_DNA"/>
</dbReference>
<dbReference type="AlphaFoldDB" id="A0A521BV11"/>
<dbReference type="PANTHER" id="PTHR43285">
    <property type="entry name" value="ANTHRANILATE PHOSPHORIBOSYLTRANSFERASE"/>
    <property type="match status" value="1"/>
</dbReference>
<feature type="domain" description="Glycosyl transferase family 3" evidence="5">
    <location>
        <begin position="90"/>
        <end position="326"/>
    </location>
</feature>
<keyword evidence="8" id="KW-1185">Reference proteome</keyword>
<accession>A0A521BV11</accession>
<dbReference type="InterPro" id="IPR000312">
    <property type="entry name" value="Glycosyl_Trfase_fam3"/>
</dbReference>
<proteinExistence type="predicted"/>
<dbReference type="InterPro" id="IPR035902">
    <property type="entry name" value="Nuc_phospho_transferase"/>
</dbReference>
<dbReference type="Gene3D" id="1.20.970.10">
    <property type="entry name" value="Transferase, Pyrimidine Nucleoside Phosphorylase, Chain C"/>
    <property type="match status" value="1"/>
</dbReference>
<feature type="domain" description="Glycosyl transferase family 3 N-terminal" evidence="6">
    <location>
        <begin position="4"/>
        <end position="67"/>
    </location>
</feature>
<dbReference type="PANTHER" id="PTHR43285:SF2">
    <property type="entry name" value="ANTHRANILATE PHOSPHORIBOSYLTRANSFERASE"/>
    <property type="match status" value="1"/>
</dbReference>
<reference evidence="7 8" key="1">
    <citation type="submission" date="2017-05" db="EMBL/GenBank/DDBJ databases">
        <authorList>
            <person name="Varghese N."/>
            <person name="Submissions S."/>
        </authorList>
    </citation>
    <scope>NUCLEOTIDE SEQUENCE [LARGE SCALE GENOMIC DNA]</scope>
    <source>
        <strain evidence="7 8">DSM 45474</strain>
    </source>
</reference>